<evidence type="ECO:0000313" key="1">
    <source>
        <dbReference type="EMBL" id="OSJ02863.1"/>
    </source>
</evidence>
<dbReference type="EMBL" id="NAFI01000188">
    <property type="protein sequence ID" value="OSJ02863.1"/>
    <property type="molecule type" value="Genomic_DNA"/>
</dbReference>
<comment type="caution">
    <text evidence="1">The sequence shown here is derived from an EMBL/GenBank/DDBJ whole genome shotgun (WGS) entry which is preliminary data.</text>
</comment>
<reference evidence="1 2" key="1">
    <citation type="submission" date="2017-03" db="EMBL/GenBank/DDBJ databases">
        <title>Whole genome sequences of fourteen strains of Bradyrhizobium canariense and one strain of Bradyrhizobium japonicum isolated from Lupinus (Papilionoideae: Genisteae) species in Algeria.</title>
        <authorList>
            <person name="Crovadore J."/>
            <person name="Chekireb D."/>
            <person name="Brachmann A."/>
            <person name="Chablais R."/>
            <person name="Cochard B."/>
            <person name="Lefort F."/>
        </authorList>
    </citation>
    <scope>NUCLEOTIDE SEQUENCE [LARGE SCALE GENOMIC DNA]</scope>
    <source>
        <strain evidence="1 2">UBMA195</strain>
    </source>
</reference>
<protein>
    <submittedName>
        <fullName evidence="1">Uncharacterized protein</fullName>
    </submittedName>
</protein>
<sequence length="258" mass="27432">MTCRARPLESEMRTARSGAQAPARWRAFACGLVLLAICMLAASAGAGMPHLAALFSADLTPDPDARLLAPTRYSFRGIHTTLMRGVEAPLRVKLEATVPAELGDVLAFYRRELGKLGWQEQHDGAVVSADHVQLAFASPLGPAMLELGRKGSSTLVHLVQKNSDTATRANVMPEPGQAKLVFSNIGETEAVLGINAQIIKRSAGANAVSLDLAPGRYSYELGVPGRPAHSNILTVAAGDAWELTVGRDGEAWSPLQLY</sequence>
<organism evidence="1 2">
    <name type="scientific">Bradyrhizobium canariense</name>
    <dbReference type="NCBI Taxonomy" id="255045"/>
    <lineage>
        <taxon>Bacteria</taxon>
        <taxon>Pseudomonadati</taxon>
        <taxon>Pseudomonadota</taxon>
        <taxon>Alphaproteobacteria</taxon>
        <taxon>Hyphomicrobiales</taxon>
        <taxon>Nitrobacteraceae</taxon>
        <taxon>Bradyrhizobium</taxon>
    </lineage>
</organism>
<accession>A0A1X3EBP5</accession>
<dbReference type="AlphaFoldDB" id="A0A1X3EBP5"/>
<evidence type="ECO:0000313" key="2">
    <source>
        <dbReference type="Proteomes" id="UP000193553"/>
    </source>
</evidence>
<name>A0A1X3EBP5_9BRAD</name>
<proteinExistence type="predicted"/>
<dbReference type="Proteomes" id="UP000193553">
    <property type="component" value="Unassembled WGS sequence"/>
</dbReference>
<dbReference type="OrthoDB" id="7927554at2"/>
<gene>
    <name evidence="1" type="ORF">BSZ18_34735</name>
</gene>